<dbReference type="SUPFAM" id="SSF88659">
    <property type="entry name" value="Sigma3 and sigma4 domains of RNA polymerase sigma factors"/>
    <property type="match status" value="1"/>
</dbReference>
<dbReference type="GO" id="GO:0016987">
    <property type="term" value="F:sigma factor activity"/>
    <property type="evidence" value="ECO:0007669"/>
    <property type="project" value="UniProtKB-KW"/>
</dbReference>
<keyword evidence="8" id="KW-1185">Reference proteome</keyword>
<evidence type="ECO:0000256" key="3">
    <source>
        <dbReference type="ARBA" id="ARBA00023082"/>
    </source>
</evidence>
<keyword evidence="2" id="KW-0805">Transcription regulation</keyword>
<evidence type="ECO:0000256" key="4">
    <source>
        <dbReference type="ARBA" id="ARBA00023163"/>
    </source>
</evidence>
<evidence type="ECO:0000313" key="8">
    <source>
        <dbReference type="Proteomes" id="UP001209229"/>
    </source>
</evidence>
<sequence>MDKLILLSENELIKYFIGGKEECLQILIDRHKNRIYSYILMMVKNQELAEDIFQDTFIKVITNLKKGKYIENGKFASWVMRISHNLIIDYFRKQKNLQTVSNDANDYDLLNSAKFSDTTIEDKIVFTQILKEVGELVEFLPDNQKEVVKMRHYMGLSFKEIAEETGVSINTALGRMRYALINMRTMVEERNLSLSV</sequence>
<dbReference type="InterPro" id="IPR013249">
    <property type="entry name" value="RNA_pol_sigma70_r4_t2"/>
</dbReference>
<feature type="domain" description="RNA polymerase sigma factor 70 region 4 type 2" evidence="6">
    <location>
        <begin position="132"/>
        <end position="171"/>
    </location>
</feature>
<evidence type="ECO:0000256" key="1">
    <source>
        <dbReference type="ARBA" id="ARBA00010641"/>
    </source>
</evidence>
<dbReference type="GO" id="GO:0006352">
    <property type="term" value="P:DNA-templated transcription initiation"/>
    <property type="evidence" value="ECO:0007669"/>
    <property type="project" value="InterPro"/>
</dbReference>
<evidence type="ECO:0000259" key="6">
    <source>
        <dbReference type="Pfam" id="PF08281"/>
    </source>
</evidence>
<keyword evidence="4" id="KW-0804">Transcription</keyword>
<dbReference type="Gene3D" id="1.10.1740.10">
    <property type="match status" value="1"/>
</dbReference>
<gene>
    <name evidence="7" type="ORF">OM075_19470</name>
</gene>
<dbReference type="CDD" id="cd06171">
    <property type="entry name" value="Sigma70_r4"/>
    <property type="match status" value="1"/>
</dbReference>
<reference evidence="7" key="1">
    <citation type="submission" date="2022-10" db="EMBL/GenBank/DDBJ databases">
        <authorList>
            <person name="Yu W.X."/>
        </authorList>
    </citation>
    <scope>NUCLEOTIDE SEQUENCE</scope>
    <source>
        <strain evidence="7">AAT</strain>
    </source>
</reference>
<evidence type="ECO:0000313" key="7">
    <source>
        <dbReference type="EMBL" id="MCW3788658.1"/>
    </source>
</evidence>
<dbReference type="Pfam" id="PF04542">
    <property type="entry name" value="Sigma70_r2"/>
    <property type="match status" value="1"/>
</dbReference>
<comment type="similarity">
    <text evidence="1">Belongs to the sigma-70 factor family. ECF subfamily.</text>
</comment>
<dbReference type="InterPro" id="IPR013324">
    <property type="entry name" value="RNA_pol_sigma_r3/r4-like"/>
</dbReference>
<dbReference type="RefSeq" id="WP_301192216.1">
    <property type="nucleotide sequence ID" value="NZ_JAPDPJ010000060.1"/>
</dbReference>
<keyword evidence="3" id="KW-0731">Sigma factor</keyword>
<protein>
    <submittedName>
        <fullName evidence="7">Sigma-70 family RNA polymerase sigma factor</fullName>
    </submittedName>
</protein>
<dbReference type="InterPro" id="IPR014284">
    <property type="entry name" value="RNA_pol_sigma-70_dom"/>
</dbReference>
<dbReference type="PANTHER" id="PTHR43133:SF62">
    <property type="entry name" value="RNA POLYMERASE SIGMA FACTOR SIGZ"/>
    <property type="match status" value="1"/>
</dbReference>
<dbReference type="EMBL" id="JAPDPJ010000060">
    <property type="protein sequence ID" value="MCW3788658.1"/>
    <property type="molecule type" value="Genomic_DNA"/>
</dbReference>
<dbReference type="InterPro" id="IPR036388">
    <property type="entry name" value="WH-like_DNA-bd_sf"/>
</dbReference>
<dbReference type="PANTHER" id="PTHR43133">
    <property type="entry name" value="RNA POLYMERASE ECF-TYPE SIGMA FACTO"/>
    <property type="match status" value="1"/>
</dbReference>
<proteinExistence type="inferred from homology"/>
<accession>A0AAE3SHZ9</accession>
<evidence type="ECO:0000259" key="5">
    <source>
        <dbReference type="Pfam" id="PF04542"/>
    </source>
</evidence>
<dbReference type="InterPro" id="IPR039425">
    <property type="entry name" value="RNA_pol_sigma-70-like"/>
</dbReference>
<dbReference type="SUPFAM" id="SSF88946">
    <property type="entry name" value="Sigma2 domain of RNA polymerase sigma factors"/>
    <property type="match status" value="1"/>
</dbReference>
<dbReference type="AlphaFoldDB" id="A0AAE3SHZ9"/>
<feature type="domain" description="RNA polymerase sigma-70 region 2" evidence="5">
    <location>
        <begin position="27"/>
        <end position="95"/>
    </location>
</feature>
<comment type="caution">
    <text evidence="7">The sequence shown here is derived from an EMBL/GenBank/DDBJ whole genome shotgun (WGS) entry which is preliminary data.</text>
</comment>
<dbReference type="Pfam" id="PF08281">
    <property type="entry name" value="Sigma70_r4_2"/>
    <property type="match status" value="1"/>
</dbReference>
<organism evidence="7 8">
    <name type="scientific">Plebeiibacterium sediminum</name>
    <dbReference type="NCBI Taxonomy" id="2992112"/>
    <lineage>
        <taxon>Bacteria</taxon>
        <taxon>Pseudomonadati</taxon>
        <taxon>Bacteroidota</taxon>
        <taxon>Bacteroidia</taxon>
        <taxon>Marinilabiliales</taxon>
        <taxon>Marinilabiliaceae</taxon>
        <taxon>Plebeiibacterium</taxon>
    </lineage>
</organism>
<dbReference type="Proteomes" id="UP001209229">
    <property type="component" value="Unassembled WGS sequence"/>
</dbReference>
<evidence type="ECO:0000256" key="2">
    <source>
        <dbReference type="ARBA" id="ARBA00023015"/>
    </source>
</evidence>
<dbReference type="InterPro" id="IPR007627">
    <property type="entry name" value="RNA_pol_sigma70_r2"/>
</dbReference>
<dbReference type="NCBIfam" id="TIGR02937">
    <property type="entry name" value="sigma70-ECF"/>
    <property type="match status" value="1"/>
</dbReference>
<dbReference type="Gene3D" id="1.10.10.10">
    <property type="entry name" value="Winged helix-like DNA-binding domain superfamily/Winged helix DNA-binding domain"/>
    <property type="match status" value="1"/>
</dbReference>
<dbReference type="GO" id="GO:0003677">
    <property type="term" value="F:DNA binding"/>
    <property type="evidence" value="ECO:0007669"/>
    <property type="project" value="InterPro"/>
</dbReference>
<dbReference type="InterPro" id="IPR013325">
    <property type="entry name" value="RNA_pol_sigma_r2"/>
</dbReference>
<name>A0AAE3SHZ9_9BACT</name>